<dbReference type="CDD" id="cd03250">
    <property type="entry name" value="ABCC_MRP_domain1"/>
    <property type="match status" value="1"/>
</dbReference>
<dbReference type="PANTHER" id="PTHR24223:SF356">
    <property type="entry name" value="ATP-BINDING CASSETTE TRANSPORTER ABC4"/>
    <property type="match status" value="1"/>
</dbReference>
<accession>A0A0J1B4G6</accession>
<feature type="transmembrane region" description="Helical" evidence="9">
    <location>
        <begin position="1289"/>
        <end position="1308"/>
    </location>
</feature>
<dbReference type="Proteomes" id="UP000053611">
    <property type="component" value="Unassembled WGS sequence"/>
</dbReference>
<dbReference type="InterPro" id="IPR036640">
    <property type="entry name" value="ABC1_TM_sf"/>
</dbReference>
<feature type="transmembrane region" description="Helical" evidence="9">
    <location>
        <begin position="648"/>
        <end position="670"/>
    </location>
</feature>
<keyword evidence="4" id="KW-0677">Repeat</keyword>
<comment type="subcellular location">
    <subcellularLocation>
        <location evidence="1">Membrane</location>
        <topology evidence="1">Multi-pass membrane protein</topology>
    </subcellularLocation>
</comment>
<dbReference type="InterPro" id="IPR027417">
    <property type="entry name" value="P-loop_NTPase"/>
</dbReference>
<dbReference type="Gene3D" id="1.20.1560.10">
    <property type="entry name" value="ABC transporter type 1, transmembrane domain"/>
    <property type="match status" value="2"/>
</dbReference>
<feature type="transmembrane region" description="Helical" evidence="9">
    <location>
        <begin position="253"/>
        <end position="272"/>
    </location>
</feature>
<proteinExistence type="predicted"/>
<dbReference type="GO" id="GO:0016887">
    <property type="term" value="F:ATP hydrolysis activity"/>
    <property type="evidence" value="ECO:0007669"/>
    <property type="project" value="InterPro"/>
</dbReference>
<dbReference type="FunFam" id="3.40.50.300:FF:000838">
    <property type="entry name" value="ABC multidrug transporter (Eurofung)"/>
    <property type="match status" value="1"/>
</dbReference>
<dbReference type="Pfam" id="PF00005">
    <property type="entry name" value="ABC_tran"/>
    <property type="match status" value="2"/>
</dbReference>
<dbReference type="InterPro" id="IPR003439">
    <property type="entry name" value="ABC_transporter-like_ATP-bd"/>
</dbReference>
<name>A0A0J1B4G6_9TREE</name>
<feature type="transmembrane region" description="Helical" evidence="9">
    <location>
        <begin position="1105"/>
        <end position="1127"/>
    </location>
</feature>
<dbReference type="EMBL" id="KQ087204">
    <property type="protein sequence ID" value="KLT42549.1"/>
    <property type="molecule type" value="Genomic_DNA"/>
</dbReference>
<gene>
    <name evidence="12" type="ORF">CC85DRAFT_328133</name>
</gene>
<dbReference type="SMART" id="SM00382">
    <property type="entry name" value="AAA"/>
    <property type="match status" value="2"/>
</dbReference>
<feature type="transmembrane region" description="Helical" evidence="9">
    <location>
        <begin position="413"/>
        <end position="435"/>
    </location>
</feature>
<feature type="transmembrane region" description="Helical" evidence="9">
    <location>
        <begin position="566"/>
        <end position="587"/>
    </location>
</feature>
<keyword evidence="7 9" id="KW-1133">Transmembrane helix</keyword>
<evidence type="ECO:0000313" key="13">
    <source>
        <dbReference type="Proteomes" id="UP000053611"/>
    </source>
</evidence>
<feature type="transmembrane region" description="Helical" evidence="9">
    <location>
        <begin position="541"/>
        <end position="560"/>
    </location>
</feature>
<dbReference type="PROSITE" id="PS50929">
    <property type="entry name" value="ABC_TM1F"/>
    <property type="match status" value="2"/>
</dbReference>
<evidence type="ECO:0000256" key="1">
    <source>
        <dbReference type="ARBA" id="ARBA00004141"/>
    </source>
</evidence>
<keyword evidence="13" id="KW-1185">Reference proteome</keyword>
<feature type="transmembrane region" description="Helical" evidence="9">
    <location>
        <begin position="46"/>
        <end position="68"/>
    </location>
</feature>
<dbReference type="GeneID" id="28987256"/>
<keyword evidence="5" id="KW-0547">Nucleotide-binding</keyword>
<dbReference type="GO" id="GO:0005524">
    <property type="term" value="F:ATP binding"/>
    <property type="evidence" value="ECO:0007669"/>
    <property type="project" value="UniProtKB-KW"/>
</dbReference>
<feature type="transmembrane region" description="Helical" evidence="9">
    <location>
        <begin position="676"/>
        <end position="692"/>
    </location>
</feature>
<dbReference type="PANTHER" id="PTHR24223">
    <property type="entry name" value="ATP-BINDING CASSETTE SUB-FAMILY C"/>
    <property type="match status" value="1"/>
</dbReference>
<sequence>MVFAQAQGLVQAAKVAYIGGHLAAHKAKEPVVKPHPSPFILRHTLFFLPLLVLVSAVALLLSYGVPWLHARYRRRRGIFLDGEEGEEVEIEAEAPPPIMPTQGLWSDLRAHVRSMQTEGAFIVFLDLVRTICLCALVGLSILAAVQAEPPKKGRNESYFEIMKKKKRGKKKRKNKPILDEFSALEWAEFGVSIFYLYNLLFCFLLLTLRRTKLRRKLTNHVDLLLILAFALYSYRDIWPALTYYLSPSDVNNWVTWTRIGILGFAGVMIPLIRPRTYVPINPLKPTPPELVHPEQTTPPLFFIFYEFMTGLVIKAWGTSSLPYEELHPLADYDRAEHLYDQHMTTLDPVRRRAQGLPQRHLFFNLAYAFRNTLFWASVMCVIAAIAEIMPAYAIKNVLTYLQNQGEGARIRPILWVSLLFLGPLMSSLAIQYYIFIMTRFLVRGEAILTQLLFDQALRLRMKDSVGSEEEKVDGEAPTSVETPNGSEILDPTIQAAHNNSAAKAETEPVAEAKAASSQGIVGRINVLMAQDVESVVEGRDLPLVLVYIPIQVALCLYLLYQVLSYSALFGVAAMILTLPLPGWFTALATRVQTDKMEATDVRVDAITEAVSALRIIKMFGWEEKIKARIAAKREVELKLTWKRRVLNLAIEMVNILLPVMVMVASFAGYTLVEKKHLTAATVFTSMTVFEILKGQMMMGFYMVSEWITSAVSIQRLNRFMNESEMIDEYSQGNRIVVNTPEKMEAEKESLIRIKDAVFAWGTDSPDKNVMNFRLRIPDVTFSKGKINLICGPTGSGKSSFLAALIGELHFEPENDTAFFHLPREGGVSFAAQESWCTSASIRENILFGKPYERALYRKVLHDCALETDLKLFDDGDKTEIGEKGITLSGGQKARVTLARAIYSGSAVVLLDDIFSALDTLTSRFILDNLFKGDLVKDRTIVLVTHHTHLAGPIADYMVTLNPDGSVAHAGPIDASMISAAPSEADLTNLRATTELDSERTAAPTPDIEEEVEIEEQELNGNGHAKKASKLIKDEEKSEGRISRRALKSFFSMFGGPIFWAIYFGLLFAGQAMSSFQTWWLGRWAEAYDEVSDPNMVSVPFWLGLYMAWVVIGALGLGISAILFYIGAMKASRSIHQKLVDHIFGAYMRFIDTTPVGRIISRFTKDMKSIDGPFTELAVGVFDISMGLVIKLVTIVLFVPFFTLPAIIIGALGGFIGEMYIHAQLSVKREMSNAKSPLFSHLASSVSGIISIRAYGAQEQIKNQTREKADKYTRTATAFYNLNRWVTVRIDMLGGLFSMTLAIFLVYVVRLDPSTSGFALTQAISFAGTILWWVRMLNDMEVQGNSVERIEDYLVIDQEPPYDKRRATPAAWPSSGEIVFEGLSAKYSKDGPTVLDNLTFTIRSGEKVGIVGRTGSGKSTLALALLRMVPTTGTVLIDGKETDKINLHDLRTNVTIIPQDPILLSGTLRFNLDPFSERQDAELNDALDRSGLGAAARAPSGGATPMRITLDTQIAAGGSNLSQGQRQLVALARALVRRSKVLILDEATASVDFATDALIQKSIRDLPSDTTVLTVAHRLATVMDYDKILVLGAGKVLEFDAPGVLKNDKDSYFAQLVQAMDS</sequence>
<feature type="transmembrane region" description="Helical" evidence="9">
    <location>
        <begin position="220"/>
        <end position="241"/>
    </location>
</feature>
<feature type="transmembrane region" description="Helical" evidence="9">
    <location>
        <begin position="1049"/>
        <end position="1069"/>
    </location>
</feature>
<feature type="domain" description="ABC transmembrane type-1" evidence="11">
    <location>
        <begin position="374"/>
        <end position="708"/>
    </location>
</feature>
<protein>
    <submittedName>
        <fullName evidence="12">Putative ATP-binding cassette transporter</fullName>
    </submittedName>
</protein>
<organism evidence="12 13">
    <name type="scientific">Cutaneotrichosporon oleaginosum</name>
    <dbReference type="NCBI Taxonomy" id="879819"/>
    <lineage>
        <taxon>Eukaryota</taxon>
        <taxon>Fungi</taxon>
        <taxon>Dikarya</taxon>
        <taxon>Basidiomycota</taxon>
        <taxon>Agaricomycotina</taxon>
        <taxon>Tremellomycetes</taxon>
        <taxon>Trichosporonales</taxon>
        <taxon>Trichosporonaceae</taxon>
        <taxon>Cutaneotrichosporon</taxon>
    </lineage>
</organism>
<dbReference type="Pfam" id="PF00664">
    <property type="entry name" value="ABC_membrane"/>
    <property type="match status" value="2"/>
</dbReference>
<evidence type="ECO:0000256" key="9">
    <source>
        <dbReference type="SAM" id="Phobius"/>
    </source>
</evidence>
<evidence type="ECO:0000256" key="5">
    <source>
        <dbReference type="ARBA" id="ARBA00022741"/>
    </source>
</evidence>
<feature type="domain" description="ABC transporter" evidence="10">
    <location>
        <begin position="751"/>
        <end position="987"/>
    </location>
</feature>
<dbReference type="STRING" id="879819.A0A0J1B4G6"/>
<evidence type="ECO:0000256" key="4">
    <source>
        <dbReference type="ARBA" id="ARBA00022737"/>
    </source>
</evidence>
<keyword evidence="6 12" id="KW-0067">ATP-binding</keyword>
<dbReference type="InterPro" id="IPR050173">
    <property type="entry name" value="ABC_transporter_C-like"/>
</dbReference>
<dbReference type="CDD" id="cd03244">
    <property type="entry name" value="ABCC_MRP_domain2"/>
    <property type="match status" value="1"/>
</dbReference>
<dbReference type="RefSeq" id="XP_018279040.1">
    <property type="nucleotide sequence ID" value="XM_018426653.1"/>
</dbReference>
<dbReference type="FunFam" id="1.20.1560.10:FF:000013">
    <property type="entry name" value="ABC transporter C family member 2"/>
    <property type="match status" value="1"/>
</dbReference>
<evidence type="ECO:0000256" key="8">
    <source>
        <dbReference type="ARBA" id="ARBA00023136"/>
    </source>
</evidence>
<dbReference type="InterPro" id="IPR017871">
    <property type="entry name" value="ABC_transporter-like_CS"/>
</dbReference>
<dbReference type="GO" id="GO:0016020">
    <property type="term" value="C:membrane"/>
    <property type="evidence" value="ECO:0007669"/>
    <property type="project" value="UniProtKB-SubCell"/>
</dbReference>
<dbReference type="Gene3D" id="3.40.50.300">
    <property type="entry name" value="P-loop containing nucleotide triphosphate hydrolases"/>
    <property type="match status" value="2"/>
</dbReference>
<dbReference type="SMR" id="A0A0J1B4G6"/>
<feature type="transmembrane region" description="Helical" evidence="9">
    <location>
        <begin position="1191"/>
        <end position="1215"/>
    </location>
</feature>
<dbReference type="CDD" id="cd18604">
    <property type="entry name" value="ABC_6TM_VMR1_D2_like"/>
    <property type="match status" value="1"/>
</dbReference>
<reference evidence="12 13" key="1">
    <citation type="submission" date="2015-03" db="EMBL/GenBank/DDBJ databases">
        <title>Genomics and transcriptomics of the oil-accumulating basidiomycete yeast T. oleaginosus allow insights into substrate utilization and the diverse evolutionary trajectories of mating systems in fungi.</title>
        <authorList>
            <consortium name="DOE Joint Genome Institute"/>
            <person name="Kourist R."/>
            <person name="Kracht O."/>
            <person name="Bracharz F."/>
            <person name="Lipzen A."/>
            <person name="Nolan M."/>
            <person name="Ohm R."/>
            <person name="Grigoriev I."/>
            <person name="Sun S."/>
            <person name="Heitman J."/>
            <person name="Bruck T."/>
            <person name="Nowrousian M."/>
        </authorList>
    </citation>
    <scope>NUCLEOTIDE SEQUENCE [LARGE SCALE GENOMIC DNA]</scope>
    <source>
        <strain evidence="12 13">IBC0246</strain>
    </source>
</reference>
<evidence type="ECO:0000256" key="3">
    <source>
        <dbReference type="ARBA" id="ARBA00022692"/>
    </source>
</evidence>
<evidence type="ECO:0000256" key="2">
    <source>
        <dbReference type="ARBA" id="ARBA00022448"/>
    </source>
</evidence>
<evidence type="ECO:0000313" key="12">
    <source>
        <dbReference type="EMBL" id="KLT42549.1"/>
    </source>
</evidence>
<evidence type="ECO:0000256" key="6">
    <source>
        <dbReference type="ARBA" id="ARBA00022840"/>
    </source>
</evidence>
<keyword evidence="2" id="KW-0813">Transport</keyword>
<evidence type="ECO:0000256" key="7">
    <source>
        <dbReference type="ARBA" id="ARBA00022989"/>
    </source>
</evidence>
<evidence type="ECO:0000259" key="10">
    <source>
        <dbReference type="PROSITE" id="PS50893"/>
    </source>
</evidence>
<dbReference type="CDD" id="cd18596">
    <property type="entry name" value="ABC_6TM_VMR1_D1_like"/>
    <property type="match status" value="1"/>
</dbReference>
<feature type="transmembrane region" description="Helical" evidence="9">
    <location>
        <begin position="1314"/>
        <end position="1333"/>
    </location>
</feature>
<dbReference type="SUPFAM" id="SSF52540">
    <property type="entry name" value="P-loop containing nucleoside triphosphate hydrolases"/>
    <property type="match status" value="2"/>
</dbReference>
<feature type="transmembrane region" description="Helical" evidence="9">
    <location>
        <begin position="373"/>
        <end position="393"/>
    </location>
</feature>
<dbReference type="OrthoDB" id="6500128at2759"/>
<dbReference type="SUPFAM" id="SSF90123">
    <property type="entry name" value="ABC transporter transmembrane region"/>
    <property type="match status" value="2"/>
</dbReference>
<dbReference type="PROSITE" id="PS00211">
    <property type="entry name" value="ABC_TRANSPORTER_1"/>
    <property type="match status" value="2"/>
</dbReference>
<feature type="transmembrane region" description="Helical" evidence="9">
    <location>
        <begin position="119"/>
        <end position="145"/>
    </location>
</feature>
<feature type="domain" description="ABC transporter" evidence="10">
    <location>
        <begin position="1377"/>
        <end position="1617"/>
    </location>
</feature>
<dbReference type="PROSITE" id="PS50893">
    <property type="entry name" value="ABC_TRANSPORTER_2"/>
    <property type="match status" value="2"/>
</dbReference>
<dbReference type="InterPro" id="IPR011527">
    <property type="entry name" value="ABC1_TM_dom"/>
</dbReference>
<evidence type="ECO:0000259" key="11">
    <source>
        <dbReference type="PROSITE" id="PS50929"/>
    </source>
</evidence>
<dbReference type="InterPro" id="IPR003593">
    <property type="entry name" value="AAA+_ATPase"/>
</dbReference>
<feature type="transmembrane region" description="Helical" evidence="9">
    <location>
        <begin position="189"/>
        <end position="208"/>
    </location>
</feature>
<keyword evidence="3 9" id="KW-0812">Transmembrane</keyword>
<keyword evidence="8 9" id="KW-0472">Membrane</keyword>
<feature type="domain" description="ABC transmembrane type-1" evidence="11">
    <location>
        <begin position="1060"/>
        <end position="1336"/>
    </location>
</feature>
<dbReference type="GO" id="GO:0140359">
    <property type="term" value="F:ABC-type transporter activity"/>
    <property type="evidence" value="ECO:0007669"/>
    <property type="project" value="InterPro"/>
</dbReference>